<dbReference type="EMBL" id="KB007928">
    <property type="protein sequence ID" value="ELR19891.1"/>
    <property type="molecule type" value="Genomic_DNA"/>
</dbReference>
<reference evidence="2 3" key="1">
    <citation type="journal article" date="2013" name="Genome Biol.">
        <title>Genome of Acanthamoeba castellanii highlights extensive lateral gene transfer and early evolution of tyrosine kinase signaling.</title>
        <authorList>
            <person name="Clarke M."/>
            <person name="Lohan A.J."/>
            <person name="Liu B."/>
            <person name="Lagkouvardos I."/>
            <person name="Roy S."/>
            <person name="Zafar N."/>
            <person name="Bertelli C."/>
            <person name="Schilde C."/>
            <person name="Kianianmomeni A."/>
            <person name="Burglin T.R."/>
            <person name="Frech C."/>
            <person name="Turcotte B."/>
            <person name="Kopec K.O."/>
            <person name="Synnott J.M."/>
            <person name="Choo C."/>
            <person name="Paponov I."/>
            <person name="Finkler A."/>
            <person name="Soon Heng Tan C."/>
            <person name="Hutchins A.P."/>
            <person name="Weinmeier T."/>
            <person name="Rattei T."/>
            <person name="Chu J.S."/>
            <person name="Gimenez G."/>
            <person name="Irimia M."/>
            <person name="Rigden D.J."/>
            <person name="Fitzpatrick D.A."/>
            <person name="Lorenzo-Morales J."/>
            <person name="Bateman A."/>
            <person name="Chiu C.H."/>
            <person name="Tang P."/>
            <person name="Hegemann P."/>
            <person name="Fromm H."/>
            <person name="Raoult D."/>
            <person name="Greub G."/>
            <person name="Miranda-Saavedra D."/>
            <person name="Chen N."/>
            <person name="Nash P."/>
            <person name="Ginger M.L."/>
            <person name="Horn M."/>
            <person name="Schaap P."/>
            <person name="Caler L."/>
            <person name="Loftus B."/>
        </authorList>
    </citation>
    <scope>NUCLEOTIDE SEQUENCE [LARGE SCALE GENOMIC DNA]</scope>
    <source>
        <strain evidence="2 3">Neff</strain>
    </source>
</reference>
<accession>L8H5X6</accession>
<dbReference type="RefSeq" id="XP_004341996.1">
    <property type="nucleotide sequence ID" value="XM_004341947.1"/>
</dbReference>
<dbReference type="VEuPathDB" id="AmoebaDB:ACA1_050490"/>
<keyword evidence="3" id="KW-1185">Reference proteome</keyword>
<dbReference type="PANTHER" id="PTHR35585:SF1">
    <property type="entry name" value="HHE DOMAIN PROTEIN (AFU_ORTHOLOGUE AFUA_4G00730)"/>
    <property type="match status" value="1"/>
</dbReference>
<evidence type="ECO:0000313" key="2">
    <source>
        <dbReference type="EMBL" id="ELR19891.1"/>
    </source>
</evidence>
<dbReference type="OrthoDB" id="9983919at2759"/>
<dbReference type="InterPro" id="IPR012312">
    <property type="entry name" value="Hemerythrin-like"/>
</dbReference>
<dbReference type="KEGG" id="acan:ACA1_050490"/>
<dbReference type="Proteomes" id="UP000011083">
    <property type="component" value="Unassembled WGS sequence"/>
</dbReference>
<sequence>MTTSFGIRKSGDAMSPRNPLLAEMDGLTLLKRDHDSLRILFSLFREEDELEKKERLADEIIKELCIHTSEKLLYPLAERFLFNGSAFVKEHLDQHSKLERAMSDVMYIKPLDPYFDDKMRFIMDNAEAHFKEEEERLFARLHDNVKRDVLLTMSYKIQKARINAPTRPHPNMPKRGVLGKWATRLAATMDSVADSLTTRVTAQ</sequence>
<name>L8H5X6_ACACF</name>
<organism evidence="2 3">
    <name type="scientific">Acanthamoeba castellanii (strain ATCC 30010 / Neff)</name>
    <dbReference type="NCBI Taxonomy" id="1257118"/>
    <lineage>
        <taxon>Eukaryota</taxon>
        <taxon>Amoebozoa</taxon>
        <taxon>Discosea</taxon>
        <taxon>Longamoebia</taxon>
        <taxon>Centramoebida</taxon>
        <taxon>Acanthamoebidae</taxon>
        <taxon>Acanthamoeba</taxon>
    </lineage>
</organism>
<dbReference type="PANTHER" id="PTHR35585">
    <property type="entry name" value="HHE DOMAIN PROTEIN (AFU_ORTHOLOGUE AFUA_4G00730)"/>
    <property type="match status" value="1"/>
</dbReference>
<evidence type="ECO:0000259" key="1">
    <source>
        <dbReference type="Pfam" id="PF01814"/>
    </source>
</evidence>
<dbReference type="AlphaFoldDB" id="L8H5X6"/>
<dbReference type="GeneID" id="14920726"/>
<evidence type="ECO:0000313" key="3">
    <source>
        <dbReference type="Proteomes" id="UP000011083"/>
    </source>
</evidence>
<protein>
    <submittedName>
        <fullName evidence="2">Cation binding subfamily protein</fullName>
    </submittedName>
</protein>
<feature type="domain" description="Hemerythrin-like" evidence="1">
    <location>
        <begin position="26"/>
        <end position="141"/>
    </location>
</feature>
<dbReference type="Pfam" id="PF01814">
    <property type="entry name" value="Hemerythrin"/>
    <property type="match status" value="1"/>
</dbReference>
<proteinExistence type="predicted"/>
<gene>
    <name evidence="2" type="ORF">ACA1_050490</name>
</gene>